<gene>
    <name evidence="1" type="ORF">FY036_10395</name>
</gene>
<keyword evidence="2" id="KW-1185">Reference proteome</keyword>
<organism evidence="1 2">
    <name type="scientific">Neoaquamicrobium microcysteis</name>
    <dbReference type="NCBI Taxonomy" id="2682781"/>
    <lineage>
        <taxon>Bacteria</taxon>
        <taxon>Pseudomonadati</taxon>
        <taxon>Pseudomonadota</taxon>
        <taxon>Alphaproteobacteria</taxon>
        <taxon>Hyphomicrobiales</taxon>
        <taxon>Phyllobacteriaceae</taxon>
        <taxon>Neoaquamicrobium</taxon>
    </lineage>
</organism>
<sequence length="239" mass="26279">MSFDLPSDTILPVSAVTVRLDAAPHPFTQAHAAAIEANWQRETEANPALFNGEVALLSSLSLTDGQLAGRCHIVRYSAFLYWRRLRPVGGAGHVYTHAMLVSADNALIAIRMGAQTVNAGLIYFAAGSFEPADFQGGQADLEFNMHREVGEETGIDLKRFPHEAQYHVLSKTTGTVLFRRYFLDRQADEIAADIRSHVRADADPEIEGPVVIRSADDLPDRLAAQMPDLIAWHFSTPRA</sequence>
<dbReference type="AlphaFoldDB" id="A0A5D4GY40"/>
<evidence type="ECO:0000313" key="1">
    <source>
        <dbReference type="EMBL" id="TYR32893.1"/>
    </source>
</evidence>
<protein>
    <recommendedName>
        <fullName evidence="3">NUDIX hydrolase</fullName>
    </recommendedName>
</protein>
<comment type="caution">
    <text evidence="1">The sequence shown here is derived from an EMBL/GenBank/DDBJ whole genome shotgun (WGS) entry which is preliminary data.</text>
</comment>
<accession>A0A5D4GY40</accession>
<reference evidence="1 2" key="2">
    <citation type="submission" date="2019-09" db="EMBL/GenBank/DDBJ databases">
        <title>Mesorhizobium sp. MaA-C15 isolated from Microcystis aeruginosa.</title>
        <authorList>
            <person name="Jeong S.E."/>
            <person name="Jin H.M."/>
            <person name="Jeon C.O."/>
        </authorList>
    </citation>
    <scope>NUCLEOTIDE SEQUENCE [LARGE SCALE GENOMIC DNA]</scope>
    <source>
        <strain evidence="1 2">MaA-C15</strain>
    </source>
</reference>
<evidence type="ECO:0000313" key="2">
    <source>
        <dbReference type="Proteomes" id="UP000323258"/>
    </source>
</evidence>
<dbReference type="RefSeq" id="WP_148914655.1">
    <property type="nucleotide sequence ID" value="NZ_VSZS01000061.1"/>
</dbReference>
<dbReference type="SUPFAM" id="SSF55811">
    <property type="entry name" value="Nudix"/>
    <property type="match status" value="1"/>
</dbReference>
<dbReference type="Proteomes" id="UP000323258">
    <property type="component" value="Unassembled WGS sequence"/>
</dbReference>
<dbReference type="InterPro" id="IPR015797">
    <property type="entry name" value="NUDIX_hydrolase-like_dom_sf"/>
</dbReference>
<name>A0A5D4GY40_9HYPH</name>
<evidence type="ECO:0008006" key="3">
    <source>
        <dbReference type="Google" id="ProtNLM"/>
    </source>
</evidence>
<dbReference type="OrthoDB" id="9806849at2"/>
<reference evidence="1 2" key="1">
    <citation type="submission" date="2019-08" db="EMBL/GenBank/DDBJ databases">
        <authorList>
            <person name="Seo Y.L."/>
        </authorList>
    </citation>
    <scope>NUCLEOTIDE SEQUENCE [LARGE SCALE GENOMIC DNA]</scope>
    <source>
        <strain evidence="1 2">MaA-C15</strain>
    </source>
</reference>
<proteinExistence type="predicted"/>
<dbReference type="EMBL" id="VSZS01000061">
    <property type="protein sequence ID" value="TYR32893.1"/>
    <property type="molecule type" value="Genomic_DNA"/>
</dbReference>